<proteinExistence type="inferred from homology"/>
<dbReference type="Gene3D" id="3.30.1780.10">
    <property type="entry name" value="ornithine cyclodeaminase, domain 1"/>
    <property type="match status" value="1"/>
</dbReference>
<dbReference type="GO" id="GO:0005737">
    <property type="term" value="C:cytoplasm"/>
    <property type="evidence" value="ECO:0007669"/>
    <property type="project" value="TreeGrafter"/>
</dbReference>
<dbReference type="PANTHER" id="PTHR13812">
    <property type="entry name" value="KETIMINE REDUCTASE MU-CRYSTALLIN"/>
    <property type="match status" value="1"/>
</dbReference>
<name>A0AAN0RHU7_9RHOB</name>
<organism evidence="2 3">
    <name type="scientific">Planktomarina temperata RCA23</name>
    <dbReference type="NCBI Taxonomy" id="666509"/>
    <lineage>
        <taxon>Bacteria</taxon>
        <taxon>Pseudomonadati</taxon>
        <taxon>Pseudomonadota</taxon>
        <taxon>Alphaproteobacteria</taxon>
        <taxon>Rhodobacterales</taxon>
        <taxon>Paracoccaceae</taxon>
        <taxon>Planktomarina</taxon>
    </lineage>
</organism>
<comment type="similarity">
    <text evidence="1">Belongs to the ornithine cyclodeaminase/mu-crystallin family.</text>
</comment>
<gene>
    <name evidence="2" type="ORF">RCA23_c09350</name>
</gene>
<dbReference type="SUPFAM" id="SSF51735">
    <property type="entry name" value="NAD(P)-binding Rossmann-fold domains"/>
    <property type="match status" value="1"/>
</dbReference>
<reference evidence="2 3" key="1">
    <citation type="journal article" date="2014" name="ISME J.">
        <title>Adaptation of an abundant Roseobacter RCA organism to pelagic systems revealed by genomic and transcriptomic analyses.</title>
        <authorList>
            <person name="Voget S."/>
            <person name="Wemheuer B."/>
            <person name="Brinkhoff T."/>
            <person name="Vollmers J."/>
            <person name="Dietrich S."/>
            <person name="Giebel H.A."/>
            <person name="Beardsley C."/>
            <person name="Sardemann C."/>
            <person name="Bakenhus I."/>
            <person name="Billerbeck S."/>
            <person name="Daniel R."/>
            <person name="Simon M."/>
        </authorList>
    </citation>
    <scope>NUCLEOTIDE SEQUENCE [LARGE SCALE GENOMIC DNA]</scope>
    <source>
        <strain evidence="2 3">RCA23</strain>
    </source>
</reference>
<dbReference type="KEGG" id="ptp:RCA23_c09350"/>
<keyword evidence="3" id="KW-1185">Reference proteome</keyword>
<dbReference type="Pfam" id="PF02423">
    <property type="entry name" value="OCD_Mu_crystall"/>
    <property type="match status" value="1"/>
</dbReference>
<dbReference type="Proteomes" id="UP000028680">
    <property type="component" value="Chromosome"/>
</dbReference>
<dbReference type="InterPro" id="IPR003462">
    <property type="entry name" value="ODC_Mu_crystall"/>
</dbReference>
<dbReference type="AlphaFoldDB" id="A0AAN0RHU7"/>
<dbReference type="Gene3D" id="3.40.50.720">
    <property type="entry name" value="NAD(P)-binding Rossmann-like Domain"/>
    <property type="match status" value="1"/>
</dbReference>
<dbReference type="GO" id="GO:0016491">
    <property type="term" value="F:oxidoreductase activity"/>
    <property type="evidence" value="ECO:0007669"/>
    <property type="project" value="UniProtKB-ARBA"/>
</dbReference>
<sequence length="186" mass="19464">MLVVGAGGLGPHVAMAHIAARPSISRVRIWNRTWSRAEALAALLCTLGIEATAAPDLDAAVAEADVISCVTMSRAPLVKGALLKPGAHLDLVGSYLTDMPETDDDAMRRGSVYTCCDRGREEVGELTIPIASGALSLDDIQGDAFDLVQGRRSGRVSAKEITLFKNIGGAHQDVFTAAILKQAAGL</sequence>
<dbReference type="InterPro" id="IPR036291">
    <property type="entry name" value="NAD(P)-bd_dom_sf"/>
</dbReference>
<dbReference type="FunFam" id="3.40.50.720:FF:000311">
    <property type="entry name" value="Ornithine cyclodeaminase"/>
    <property type="match status" value="1"/>
</dbReference>
<dbReference type="EMBL" id="CP003984">
    <property type="protein sequence ID" value="AII86490.1"/>
    <property type="molecule type" value="Genomic_DNA"/>
</dbReference>
<accession>A0AAN0RHU7</accession>
<evidence type="ECO:0008006" key="4">
    <source>
        <dbReference type="Google" id="ProtNLM"/>
    </source>
</evidence>
<evidence type="ECO:0000313" key="2">
    <source>
        <dbReference type="EMBL" id="AII86490.1"/>
    </source>
</evidence>
<dbReference type="InterPro" id="IPR023401">
    <property type="entry name" value="ODC_N"/>
</dbReference>
<dbReference type="GO" id="GO:0019752">
    <property type="term" value="P:carboxylic acid metabolic process"/>
    <property type="evidence" value="ECO:0007669"/>
    <property type="project" value="UniProtKB-ARBA"/>
</dbReference>
<protein>
    <recommendedName>
        <fullName evidence="4">Ornithine cyclodeaminase</fullName>
    </recommendedName>
</protein>
<dbReference type="PANTHER" id="PTHR13812:SF19">
    <property type="entry name" value="KETIMINE REDUCTASE MU-CRYSTALLIN"/>
    <property type="match status" value="1"/>
</dbReference>
<evidence type="ECO:0000313" key="3">
    <source>
        <dbReference type="Proteomes" id="UP000028680"/>
    </source>
</evidence>
<evidence type="ECO:0000256" key="1">
    <source>
        <dbReference type="ARBA" id="ARBA00008903"/>
    </source>
</evidence>